<dbReference type="Proteomes" id="UP001139353">
    <property type="component" value="Unassembled WGS sequence"/>
</dbReference>
<dbReference type="PANTHER" id="PTHR38784">
    <property type="entry name" value="SUCROSE PHOSPHORYLASE"/>
    <property type="match status" value="1"/>
</dbReference>
<dbReference type="PIRSF" id="PIRSF011484">
    <property type="entry name" value="YaeQ"/>
    <property type="match status" value="1"/>
</dbReference>
<dbReference type="InterPro" id="IPR011335">
    <property type="entry name" value="Restrct_endonuc-II-like"/>
</dbReference>
<dbReference type="RefSeq" id="WP_275685549.1">
    <property type="nucleotide sequence ID" value="NZ_JAJLJH010000015.1"/>
</dbReference>
<gene>
    <name evidence="1" type="ORF">LPC04_27580</name>
</gene>
<dbReference type="Pfam" id="PF07152">
    <property type="entry name" value="YaeQ"/>
    <property type="match status" value="1"/>
</dbReference>
<sequence>MALKATIHKVRLQLADMDRNIYGDHELTIARHPSETDERMLMRVLAYALNVPADNEKGDLVLAKSLWDVDEPDLWQVDLTGQVIHWIEVGQPDDRRLAKASSRAEKVTVYSYIASTPIWWAALVGKLNRAPKVEVWSIDPDVSQALGKMVARTMAWQITIQDGTVWVSDTVNTVEITPKLLKARDEREYN</sequence>
<keyword evidence="2" id="KW-1185">Reference proteome</keyword>
<dbReference type="EMBL" id="JAJLJH010000015">
    <property type="protein sequence ID" value="MCK9689497.1"/>
    <property type="molecule type" value="Genomic_DNA"/>
</dbReference>
<dbReference type="InterPro" id="IPR038590">
    <property type="entry name" value="YaeQ_sf"/>
</dbReference>
<dbReference type="Gene3D" id="3.10.640.10">
    <property type="entry name" value="Restriction endonuclease-like alpha-beta roll domain"/>
    <property type="match status" value="1"/>
</dbReference>
<dbReference type="AlphaFoldDB" id="A0A9X1YQT8"/>
<evidence type="ECO:0000313" key="2">
    <source>
        <dbReference type="Proteomes" id="UP001139353"/>
    </source>
</evidence>
<dbReference type="SUPFAM" id="SSF52980">
    <property type="entry name" value="Restriction endonuclease-like"/>
    <property type="match status" value="1"/>
</dbReference>
<evidence type="ECO:0000313" key="1">
    <source>
        <dbReference type="EMBL" id="MCK9689497.1"/>
    </source>
</evidence>
<dbReference type="PANTHER" id="PTHR38784:SF1">
    <property type="entry name" value="SUCROSE PHOSPHORYLASE"/>
    <property type="match status" value="1"/>
</dbReference>
<name>A0A9X1YQT8_9BURK</name>
<organism evidence="1 2">
    <name type="scientific">Scleromatobacter humisilvae</name>
    <dbReference type="NCBI Taxonomy" id="2897159"/>
    <lineage>
        <taxon>Bacteria</taxon>
        <taxon>Pseudomonadati</taxon>
        <taxon>Pseudomonadota</taxon>
        <taxon>Betaproteobacteria</taxon>
        <taxon>Burkholderiales</taxon>
        <taxon>Sphaerotilaceae</taxon>
        <taxon>Scleromatobacter</taxon>
    </lineage>
</organism>
<proteinExistence type="predicted"/>
<dbReference type="SMART" id="SM01322">
    <property type="entry name" value="YaeQ"/>
    <property type="match status" value="1"/>
</dbReference>
<accession>A0A9X1YQT8</accession>
<protein>
    <submittedName>
        <fullName evidence="1">YaeQ family protein</fullName>
    </submittedName>
</protein>
<reference evidence="1" key="1">
    <citation type="submission" date="2021-11" db="EMBL/GenBank/DDBJ databases">
        <title>BS-T2-15 a new species belonging to the Comamonadaceae family isolated from the soil of a French oak forest.</title>
        <authorList>
            <person name="Mieszkin S."/>
            <person name="Alain K."/>
        </authorList>
    </citation>
    <scope>NUCLEOTIDE SEQUENCE</scope>
    <source>
        <strain evidence="1">BS-T2-15</strain>
    </source>
</reference>
<dbReference type="InterPro" id="IPR009822">
    <property type="entry name" value="YaeQ"/>
</dbReference>
<comment type="caution">
    <text evidence="1">The sequence shown here is derived from an EMBL/GenBank/DDBJ whole genome shotgun (WGS) entry which is preliminary data.</text>
</comment>